<dbReference type="AlphaFoldDB" id="A0A3B6TJU0"/>
<dbReference type="Proteomes" id="UP000019116">
    <property type="component" value="Chromosome 7D"/>
</dbReference>
<evidence type="ECO:0000256" key="1">
    <source>
        <dbReference type="SAM" id="MobiDB-lite"/>
    </source>
</evidence>
<dbReference type="PaxDb" id="4565-Traes_7DL_DBE26A5B3.1"/>
<name>A0A3B6TJU0_WHEAT</name>
<dbReference type="Gramene" id="TraesLAC7D03G04397140.2">
    <property type="protein sequence ID" value="TraesLAC7D03G04397140.2.CDS1"/>
    <property type="gene ID" value="TraesLAC7D03G04397140"/>
</dbReference>
<sequence length="340" mass="37795">MLRCCPSSWSRFHPWFPRPPPRRTNIKHPSRRLDAQTSNIRAAAPTSTNLNDKNGANICIWLSKATPPRRMRRSRSERSELGISPGEPIRHGVERGSTTTPPMRKMASRCHRCRHQPRSGRSHPQTREWRGCTTRSGHRSAKMAGACSMSQTPWSKPTNLHLASCPPQHLSLRRPKHHHRSWIRAVTARSRHHSSLPARTSNIEPEAAAPASSTPSAAAMEPCTRWTDRRSQIRPSPTKSSPPHPPPPHNRRHSPTGDARGRRAGSCRPPLRIAPPATGSGAAGRSSHRKRAEQRRRPRRRHHHAGFARRWPPAAAAAGEEQVEGAAGGGGPSRRPCRLS</sequence>
<protein>
    <submittedName>
        <fullName evidence="2">Uncharacterized protein</fullName>
    </submittedName>
</protein>
<feature type="compositionally biased region" description="Low complexity" evidence="1">
    <location>
        <begin position="308"/>
        <end position="320"/>
    </location>
</feature>
<dbReference type="Gramene" id="TraesCS7D03G1019400.1">
    <property type="protein sequence ID" value="TraesCS7D03G1019400.1.CDS1"/>
    <property type="gene ID" value="TraesCS7D03G1019400"/>
</dbReference>
<feature type="region of interest" description="Disordered" evidence="1">
    <location>
        <begin position="67"/>
        <end position="137"/>
    </location>
</feature>
<dbReference type="Gramene" id="TraesNOR7D03G04499100.1">
    <property type="protein sequence ID" value="TraesNOR7D03G04499100.1.CDS1"/>
    <property type="gene ID" value="TraesNOR7D03G04499100"/>
</dbReference>
<dbReference type="Gramene" id="TraesLAC7D03G04397140.1">
    <property type="protein sequence ID" value="TraesLAC7D03G04397140.1.CDS1"/>
    <property type="gene ID" value="TraesLAC7D03G04397140"/>
</dbReference>
<feature type="compositionally biased region" description="Low complexity" evidence="1">
    <location>
        <begin position="204"/>
        <end position="222"/>
    </location>
</feature>
<reference evidence="2" key="1">
    <citation type="submission" date="2018-08" db="EMBL/GenBank/DDBJ databases">
        <authorList>
            <person name="Rossello M."/>
        </authorList>
    </citation>
    <scope>NUCLEOTIDE SEQUENCE [LARGE SCALE GENOMIC DNA]</scope>
    <source>
        <strain evidence="2">cv. Chinese Spring</strain>
    </source>
</reference>
<feature type="compositionally biased region" description="Basic residues" evidence="1">
    <location>
        <begin position="286"/>
        <end position="307"/>
    </location>
</feature>
<dbReference type="Gramene" id="TraesCS7D02G430900.1">
    <property type="protein sequence ID" value="TraesCS7D02G430900.1.cds1"/>
    <property type="gene ID" value="TraesCS7D02G430900"/>
</dbReference>
<evidence type="ECO:0000313" key="3">
    <source>
        <dbReference type="Proteomes" id="UP000019116"/>
    </source>
</evidence>
<dbReference type="Gramene" id="TraesWEE_scaffold_185291_01G000100.1">
    <property type="protein sequence ID" value="TraesWEE_scaffold_185291_01G000100.1"/>
    <property type="gene ID" value="TraesWEE_scaffold_185291_01G000100"/>
</dbReference>
<dbReference type="EnsemblPlants" id="TraesCS7D02G430900.1">
    <property type="protein sequence ID" value="TraesCS7D02G430900.1.cds1"/>
    <property type="gene ID" value="TraesCS7D02G430900"/>
</dbReference>
<evidence type="ECO:0000313" key="2">
    <source>
        <dbReference type="EnsemblPlants" id="TraesCS7D02G430900.1.cds1"/>
    </source>
</evidence>
<proteinExistence type="predicted"/>
<feature type="compositionally biased region" description="Basic residues" evidence="1">
    <location>
        <begin position="20"/>
        <end position="30"/>
    </location>
</feature>
<keyword evidence="3" id="KW-1185">Reference proteome</keyword>
<feature type="region of interest" description="Disordered" evidence="1">
    <location>
        <begin position="186"/>
        <end position="340"/>
    </location>
</feature>
<feature type="region of interest" description="Disordered" evidence="1">
    <location>
        <begin position="15"/>
        <end position="37"/>
    </location>
</feature>
<feature type="compositionally biased region" description="Basic residues" evidence="1">
    <location>
        <begin position="106"/>
        <end position="121"/>
    </location>
</feature>
<reference evidence="2" key="2">
    <citation type="submission" date="2018-10" db="UniProtKB">
        <authorList>
            <consortium name="EnsemblPlants"/>
        </authorList>
    </citation>
    <scope>IDENTIFICATION</scope>
</reference>
<accession>A0A3B6TJU0</accession>
<organism evidence="2">
    <name type="scientific">Triticum aestivum</name>
    <name type="common">Wheat</name>
    <dbReference type="NCBI Taxonomy" id="4565"/>
    <lineage>
        <taxon>Eukaryota</taxon>
        <taxon>Viridiplantae</taxon>
        <taxon>Streptophyta</taxon>
        <taxon>Embryophyta</taxon>
        <taxon>Tracheophyta</taxon>
        <taxon>Spermatophyta</taxon>
        <taxon>Magnoliopsida</taxon>
        <taxon>Liliopsida</taxon>
        <taxon>Poales</taxon>
        <taxon>Poaceae</taxon>
        <taxon>BOP clade</taxon>
        <taxon>Pooideae</taxon>
        <taxon>Triticodae</taxon>
        <taxon>Triticeae</taxon>
        <taxon>Triticinae</taxon>
        <taxon>Triticum</taxon>
    </lineage>
</organism>